<dbReference type="EMBL" id="FNBH01000003">
    <property type="protein sequence ID" value="SDG12439.1"/>
    <property type="molecule type" value="Genomic_DNA"/>
</dbReference>
<organism evidence="2 3">
    <name type="scientific">Epilithonimonas hungarica</name>
    <dbReference type="NCBI Taxonomy" id="454006"/>
    <lineage>
        <taxon>Bacteria</taxon>
        <taxon>Pseudomonadati</taxon>
        <taxon>Bacteroidota</taxon>
        <taxon>Flavobacteriia</taxon>
        <taxon>Flavobacteriales</taxon>
        <taxon>Weeksellaceae</taxon>
        <taxon>Chryseobacterium group</taxon>
        <taxon>Epilithonimonas</taxon>
    </lineage>
</organism>
<dbReference type="InterPro" id="IPR036366">
    <property type="entry name" value="PGBDSf"/>
</dbReference>
<protein>
    <submittedName>
        <fullName evidence="2">Putative peptidoglycan binding domain-containing protein</fullName>
    </submittedName>
</protein>
<dbReference type="InterPro" id="IPR002477">
    <property type="entry name" value="Peptidoglycan-bd-like"/>
</dbReference>
<dbReference type="RefSeq" id="WP_051230379.1">
    <property type="nucleotide sequence ID" value="NZ_FNBH01000003.1"/>
</dbReference>
<dbReference type="Gene3D" id="1.10.101.10">
    <property type="entry name" value="PGBD-like superfamily/PGBD"/>
    <property type="match status" value="1"/>
</dbReference>
<dbReference type="Pfam" id="PF01471">
    <property type="entry name" value="PG_binding_1"/>
    <property type="match status" value="1"/>
</dbReference>
<dbReference type="SUPFAM" id="SSF47090">
    <property type="entry name" value="PGBD-like"/>
    <property type="match status" value="1"/>
</dbReference>
<evidence type="ECO:0000259" key="1">
    <source>
        <dbReference type="Pfam" id="PF01471"/>
    </source>
</evidence>
<evidence type="ECO:0000313" key="3">
    <source>
        <dbReference type="Proteomes" id="UP000199203"/>
    </source>
</evidence>
<reference evidence="3" key="1">
    <citation type="submission" date="2016-10" db="EMBL/GenBank/DDBJ databases">
        <authorList>
            <person name="Varghese N."/>
            <person name="Submissions S."/>
        </authorList>
    </citation>
    <scope>NUCLEOTIDE SEQUENCE [LARGE SCALE GENOMIC DNA]</scope>
    <source>
        <strain evidence="3">DSM 19684</strain>
    </source>
</reference>
<accession>A0A1G7RQF0</accession>
<dbReference type="AlphaFoldDB" id="A0A1G7RQF0"/>
<evidence type="ECO:0000313" key="2">
    <source>
        <dbReference type="EMBL" id="SDG12439.1"/>
    </source>
</evidence>
<keyword evidence="3" id="KW-1185">Reference proteome</keyword>
<dbReference type="Proteomes" id="UP000199203">
    <property type="component" value="Unassembled WGS sequence"/>
</dbReference>
<name>A0A1G7RQF0_9FLAO</name>
<dbReference type="STRING" id="454006.SAMN05421825_2727"/>
<dbReference type="OrthoDB" id="1273345at2"/>
<sequence>MKTINSIPHFGDKSEDVKTIQQILAEKGIANLTIDGIFGNQTLKALKKLQEKEGLVIDGIIGKNTMRVMEVELRKYIDHSGKVTLSWDRQGIDRNWTEITLRSIEELFDTSFSKCDDISDFRKDYYSLSKEQRIIVWGELICAMAKFESNWKTICRYQETTQGIDSVTKRPVYSEGLLQLSYQDKPNYHFLQCDFNWEQDKNLKDNDPAKTIFNAQYNLEFGIRILAYQIRRKNSIALSSGLYWAVLKKGGERISQIAAMVNNLNF</sequence>
<feature type="domain" description="Peptidoglycan binding-like" evidence="1">
    <location>
        <begin position="14"/>
        <end position="69"/>
    </location>
</feature>
<proteinExistence type="predicted"/>
<gene>
    <name evidence="2" type="ORF">SAMN05421825_2727</name>
</gene>
<dbReference type="InterPro" id="IPR036365">
    <property type="entry name" value="PGBD-like_sf"/>
</dbReference>